<protein>
    <recommendedName>
        <fullName evidence="6">Glycosyl transferase family 2</fullName>
    </recommendedName>
</protein>
<dbReference type="EMBL" id="QGDJ01000015">
    <property type="protein sequence ID" value="PWJ12905.1"/>
    <property type="molecule type" value="Genomic_DNA"/>
</dbReference>
<keyword evidence="4" id="KW-1185">Reference proteome</keyword>
<sequence length="302" mass="32883">MSAVDIALTSISSRLAGLPRTLETLLAQDHAPGAVHLYLSHEPHLLDQGVPETPAPIAALQVEDPRLQVHFVPNWGPYRKLLPYLRTHWGQSRLVATADDDTLYPKDWLGGLVAAHGVYGCAVAYRGHQIRLKGGAPAPYRHWMRGRLEQNPGRLILPTGKDGVLYDTAFFPAAVLDIETALTVAPTVDDLWFRWHLGLAGVPCYILNPDYTAGTLEADEAGDSLYRVYNQAGGNDAAVARLDAHMDARHGFRLADLDPEAPPRPPRPADPPPETEADTAFAPEDSDLPHHLTGDMDPPPAP</sequence>
<dbReference type="RefSeq" id="WP_109566074.1">
    <property type="nucleotide sequence ID" value="NZ_QGDJ01000015.1"/>
</dbReference>
<evidence type="ECO:0008006" key="6">
    <source>
        <dbReference type="Google" id="ProtNLM"/>
    </source>
</evidence>
<evidence type="ECO:0000256" key="1">
    <source>
        <dbReference type="SAM" id="MobiDB-lite"/>
    </source>
</evidence>
<reference evidence="3 5" key="1">
    <citation type="submission" date="2016-10" db="EMBL/GenBank/DDBJ databases">
        <authorList>
            <person name="Cai Z."/>
        </authorList>
    </citation>
    <scope>NUCLEOTIDE SEQUENCE [LARGE SCALE GENOMIC DNA]</scope>
    <source>
        <strain evidence="3 5">DSM 25227</strain>
    </source>
</reference>
<feature type="region of interest" description="Disordered" evidence="1">
    <location>
        <begin position="254"/>
        <end position="302"/>
    </location>
</feature>
<evidence type="ECO:0000313" key="3">
    <source>
        <dbReference type="EMBL" id="SSA50713.1"/>
    </source>
</evidence>
<feature type="compositionally biased region" description="Pro residues" evidence="1">
    <location>
        <begin position="260"/>
        <end position="274"/>
    </location>
</feature>
<dbReference type="OrthoDB" id="5465469at2"/>
<dbReference type="Proteomes" id="UP000251571">
    <property type="component" value="Unassembled WGS sequence"/>
</dbReference>
<gene>
    <name evidence="2" type="ORF">BCF38_11541</name>
    <name evidence="3" type="ORF">SAMN05421539_11541</name>
</gene>
<organism evidence="3 5">
    <name type="scientific">Jannaschia seohaensis</name>
    <dbReference type="NCBI Taxonomy" id="475081"/>
    <lineage>
        <taxon>Bacteria</taxon>
        <taxon>Pseudomonadati</taxon>
        <taxon>Pseudomonadota</taxon>
        <taxon>Alphaproteobacteria</taxon>
        <taxon>Rhodobacterales</taxon>
        <taxon>Roseobacteraceae</taxon>
        <taxon>Jannaschia</taxon>
    </lineage>
</organism>
<evidence type="ECO:0000313" key="4">
    <source>
        <dbReference type="Proteomes" id="UP000245839"/>
    </source>
</evidence>
<evidence type="ECO:0000313" key="5">
    <source>
        <dbReference type="Proteomes" id="UP000251571"/>
    </source>
</evidence>
<dbReference type="AlphaFoldDB" id="A0A2Y9C8Y5"/>
<dbReference type="SUPFAM" id="SSF53448">
    <property type="entry name" value="Nucleotide-diphospho-sugar transferases"/>
    <property type="match status" value="1"/>
</dbReference>
<dbReference type="EMBL" id="UETC01000015">
    <property type="protein sequence ID" value="SSA50713.1"/>
    <property type="molecule type" value="Genomic_DNA"/>
</dbReference>
<reference evidence="2 4" key="2">
    <citation type="submission" date="2018-03" db="EMBL/GenBank/DDBJ databases">
        <title>Genomic Encyclopedia of Archaeal and Bacterial Type Strains, Phase II (KMG-II): from individual species to whole genera.</title>
        <authorList>
            <person name="Goeker M."/>
        </authorList>
    </citation>
    <scope>NUCLEOTIDE SEQUENCE [LARGE SCALE GENOMIC DNA]</scope>
    <source>
        <strain evidence="2 4">DSM 25227</strain>
    </source>
</reference>
<accession>A0A2Y9C8Y5</accession>
<dbReference type="InterPro" id="IPR029044">
    <property type="entry name" value="Nucleotide-diphossugar_trans"/>
</dbReference>
<dbReference type="Proteomes" id="UP000245839">
    <property type="component" value="Unassembled WGS sequence"/>
</dbReference>
<evidence type="ECO:0000313" key="2">
    <source>
        <dbReference type="EMBL" id="PWJ12905.1"/>
    </source>
</evidence>
<dbReference type="CDD" id="cd00761">
    <property type="entry name" value="Glyco_tranf_GTA_type"/>
    <property type="match status" value="1"/>
</dbReference>
<name>A0A2Y9C8Y5_9RHOB</name>
<proteinExistence type="predicted"/>